<comment type="caution">
    <text evidence="1">The sequence shown here is derived from an EMBL/GenBank/DDBJ whole genome shotgun (WGS) entry which is preliminary data.</text>
</comment>
<evidence type="ECO:0000313" key="1">
    <source>
        <dbReference type="EMBL" id="CAG8767301.1"/>
    </source>
</evidence>
<accession>A0ABN7VG26</accession>
<reference evidence="1 2" key="1">
    <citation type="submission" date="2021-06" db="EMBL/GenBank/DDBJ databases">
        <authorList>
            <person name="Kallberg Y."/>
            <person name="Tangrot J."/>
            <person name="Rosling A."/>
        </authorList>
    </citation>
    <scope>NUCLEOTIDE SEQUENCE [LARGE SCALE GENOMIC DNA]</scope>
    <source>
        <strain evidence="1 2">120-4 pot B 10/14</strain>
    </source>
</reference>
<sequence length="126" mass="14827">MIQASTSQCRIPYSESQDPFIIKRDQLLALNPPGLAEFLEVISLVSVNARVQLNLWRDYNSVQQRFEQLSDLKLYLEVMQRHARFLKLNLDQMRQGLTNLGDGDLEELILYCSWSIRRDQRKDELK</sequence>
<evidence type="ECO:0000313" key="2">
    <source>
        <dbReference type="Proteomes" id="UP000789901"/>
    </source>
</evidence>
<proteinExistence type="predicted"/>
<organism evidence="1 2">
    <name type="scientific">Gigaspora margarita</name>
    <dbReference type="NCBI Taxonomy" id="4874"/>
    <lineage>
        <taxon>Eukaryota</taxon>
        <taxon>Fungi</taxon>
        <taxon>Fungi incertae sedis</taxon>
        <taxon>Mucoromycota</taxon>
        <taxon>Glomeromycotina</taxon>
        <taxon>Glomeromycetes</taxon>
        <taxon>Diversisporales</taxon>
        <taxon>Gigasporaceae</taxon>
        <taxon>Gigaspora</taxon>
    </lineage>
</organism>
<gene>
    <name evidence="1" type="ORF">GMARGA_LOCUS18136</name>
</gene>
<feature type="non-terminal residue" evidence="1">
    <location>
        <position position="1"/>
    </location>
</feature>
<dbReference type="Proteomes" id="UP000789901">
    <property type="component" value="Unassembled WGS sequence"/>
</dbReference>
<protein>
    <submittedName>
        <fullName evidence="1">30250_t:CDS:1</fullName>
    </submittedName>
</protein>
<name>A0ABN7VG26_GIGMA</name>
<keyword evidence="2" id="KW-1185">Reference proteome</keyword>
<dbReference type="EMBL" id="CAJVQB010014250">
    <property type="protein sequence ID" value="CAG8767301.1"/>
    <property type="molecule type" value="Genomic_DNA"/>
</dbReference>